<gene>
    <name evidence="8" type="ORF">A3Q56_06143</name>
</gene>
<comment type="similarity">
    <text evidence="1">Belongs to the universal ribosomal protein uL4 family.</text>
</comment>
<dbReference type="EMBL" id="LWCA01001034">
    <property type="protein sequence ID" value="OAF66108.1"/>
    <property type="molecule type" value="Genomic_DNA"/>
</dbReference>
<dbReference type="GO" id="GO:0003735">
    <property type="term" value="F:structural constituent of ribosome"/>
    <property type="evidence" value="ECO:0007669"/>
    <property type="project" value="InterPro"/>
</dbReference>
<dbReference type="InterPro" id="IPR020590">
    <property type="entry name" value="Guanylate_kinase_CS"/>
</dbReference>
<dbReference type="GO" id="GO:0005840">
    <property type="term" value="C:ribosome"/>
    <property type="evidence" value="ECO:0007669"/>
    <property type="project" value="UniProtKB-KW"/>
</dbReference>
<evidence type="ECO:0000256" key="4">
    <source>
        <dbReference type="ARBA" id="ARBA00035244"/>
    </source>
</evidence>
<dbReference type="InterPro" id="IPR027417">
    <property type="entry name" value="P-loop_NTPase"/>
</dbReference>
<sequence>ESIFGMAFRKEINNIECPCIYKILNNNQLSGVVWKIINSINTKSIQSHVLDQNIVNNDDSKHELTGLLYRTNLISLLKIYDIINFQIIPKIKQCPVKQEIIMSNNIEYNQNKIFVKQINQKLIEFNHIFPILRICYVILTEKHFKLNENVNNIATNLLSNDSTLLQEIKKIKIVQFEKKIGEQIGITLKHDRNHNCLISRILCGGKVYNQDILKAHDQILEINNVSVKNKNLEMIQNMLVNTNGSITIKILPYLRQSESKLNIYVKALYNYDPYDDEDHPCPEAGIYFLMGHILHIVNQDDQDWWQACIVNNQSVCSCQQDESTKFNFKVGVIPSELFLKSKISTKSEKKPITNSNVTSSTYYTLYITFLKLESHGFFKFKQKKSNIPILKPVNIKDRYRVQRDDPNINFYKEVVWCKSFSRKTIILIGPHGVGRRHIKNTLIAMKPWKYSYPIPHTTRDPRLDEMNGTNYYFISQSQMINDIKNNEYLEFGTLTECIYGTKLETIRQLCDKKIIPIIDVEPNAIKLLYNSDFCPLIVFIAAPTHSVFNEDDSLKNLLKESYEIEMNYGHYFDVKIENSDIDETIETIQTSINNFFNKPQWIPIEWNEISRPLLSVYNLDGSLNDNTDCTLPDVFKTPIRPDIVRFVHSQMLCNKRQPYAVSHKAGVQCSATSWGTGRAMSRIPRIRGSGTHRSGQGAYGNMCNGGHMFAPTKVWRRWYRKINVTQKRYALVSSIAGTAIPALVMSRGHKIDKLNEVPLVVSNDIQSVSKTRDAIKVLKALQLDVEMERVKKSKTLRAGKGKMRNRRYKQVKGPCIIYKNDFGISKGFRNIPGVSLLNVDRLNLLELSPGGHLGRLCVWTQSAMDRLHEKYQTVINGENSIKNFKIPSTKMTSTDLKAILTCPEILKVLRPKQQNDPKYVKVNPLNSTRAMDKLNPYAIVQKRSSIKQAYLNRIRNLQLKSKVKDNVKTTEKSKNTCTVMSIV</sequence>
<dbReference type="SUPFAM" id="SSF52540">
    <property type="entry name" value="P-loop containing nucleoside triphosphate hydrolases"/>
    <property type="match status" value="1"/>
</dbReference>
<evidence type="ECO:0000313" key="8">
    <source>
        <dbReference type="EMBL" id="OAF66108.1"/>
    </source>
</evidence>
<dbReference type="Gene3D" id="2.30.30.40">
    <property type="entry name" value="SH3 Domains"/>
    <property type="match status" value="1"/>
</dbReference>
<organism evidence="8 9">
    <name type="scientific">Intoshia linei</name>
    <dbReference type="NCBI Taxonomy" id="1819745"/>
    <lineage>
        <taxon>Eukaryota</taxon>
        <taxon>Metazoa</taxon>
        <taxon>Spiralia</taxon>
        <taxon>Lophotrochozoa</taxon>
        <taxon>Mesozoa</taxon>
        <taxon>Orthonectida</taxon>
        <taxon>Rhopaluridae</taxon>
        <taxon>Intoshia</taxon>
    </lineage>
</organism>
<dbReference type="SMART" id="SM00072">
    <property type="entry name" value="GuKc"/>
    <property type="match status" value="1"/>
</dbReference>
<dbReference type="InterPro" id="IPR045240">
    <property type="entry name" value="Ribosomal_uL4_euk/arch"/>
</dbReference>
<comment type="caution">
    <text evidence="8">The sequence shown here is derived from an EMBL/GenBank/DDBJ whole genome shotgun (WGS) entry which is preliminary data.</text>
</comment>
<keyword evidence="3" id="KW-0687">Ribonucleoprotein</keyword>
<dbReference type="Pfam" id="PF14374">
    <property type="entry name" value="Ribos_L4_asso_C"/>
    <property type="match status" value="1"/>
</dbReference>
<keyword evidence="9" id="KW-1185">Reference proteome</keyword>
<protein>
    <recommendedName>
        <fullName evidence="4">Large ribosomal subunit protein uL4</fullName>
    </recommendedName>
    <alternativeName>
        <fullName evidence="5">60S ribosomal protein L4</fullName>
    </alternativeName>
</protein>
<dbReference type="PROSITE" id="PS50106">
    <property type="entry name" value="PDZ"/>
    <property type="match status" value="1"/>
</dbReference>
<dbReference type="InterPro" id="IPR008145">
    <property type="entry name" value="GK/Ca_channel_bsu"/>
</dbReference>
<dbReference type="SUPFAM" id="SSF52166">
    <property type="entry name" value="Ribosomal protein L4"/>
    <property type="match status" value="1"/>
</dbReference>
<feature type="domain" description="Guanylate kinase-like" evidence="6">
    <location>
        <begin position="422"/>
        <end position="593"/>
    </location>
</feature>
<accession>A0A177AVQ9</accession>
<dbReference type="InterPro" id="IPR025755">
    <property type="entry name" value="Ribos_uL4_C_dom"/>
</dbReference>
<dbReference type="SUPFAM" id="SSF50156">
    <property type="entry name" value="PDZ domain-like"/>
    <property type="match status" value="1"/>
</dbReference>
<evidence type="ECO:0000256" key="2">
    <source>
        <dbReference type="ARBA" id="ARBA00022980"/>
    </source>
</evidence>
<dbReference type="Pfam" id="PF00625">
    <property type="entry name" value="Guanylate_kin"/>
    <property type="match status" value="1"/>
</dbReference>
<evidence type="ECO:0000256" key="1">
    <source>
        <dbReference type="ARBA" id="ARBA00010528"/>
    </source>
</evidence>
<dbReference type="SUPFAM" id="SSF50044">
    <property type="entry name" value="SH3-domain"/>
    <property type="match status" value="1"/>
</dbReference>
<dbReference type="Gene3D" id="2.30.42.10">
    <property type="match status" value="1"/>
</dbReference>
<evidence type="ECO:0000256" key="3">
    <source>
        <dbReference type="ARBA" id="ARBA00023274"/>
    </source>
</evidence>
<dbReference type="Pfam" id="PF00573">
    <property type="entry name" value="Ribosomal_L4"/>
    <property type="match status" value="1"/>
</dbReference>
<dbReference type="InterPro" id="IPR001478">
    <property type="entry name" value="PDZ"/>
</dbReference>
<evidence type="ECO:0000259" key="6">
    <source>
        <dbReference type="PROSITE" id="PS50052"/>
    </source>
</evidence>
<dbReference type="PANTHER" id="PTHR19431">
    <property type="entry name" value="60S RIBOSOMAL PROTEIN L4"/>
    <property type="match status" value="1"/>
</dbReference>
<dbReference type="Gene3D" id="3.40.1370.10">
    <property type="match status" value="1"/>
</dbReference>
<dbReference type="FunFam" id="3.40.1370.10:FF:000011">
    <property type="entry name" value="50S ribosomal protein L4"/>
    <property type="match status" value="1"/>
</dbReference>
<dbReference type="Gene3D" id="3.40.50.300">
    <property type="entry name" value="P-loop containing nucleotide triphosphate hydrolases"/>
    <property type="match status" value="1"/>
</dbReference>
<dbReference type="AlphaFoldDB" id="A0A177AVQ9"/>
<name>A0A177AVQ9_9BILA</name>
<proteinExistence type="inferred from homology"/>
<evidence type="ECO:0000259" key="7">
    <source>
        <dbReference type="PROSITE" id="PS50106"/>
    </source>
</evidence>
<dbReference type="Pfam" id="PF00595">
    <property type="entry name" value="PDZ"/>
    <property type="match status" value="1"/>
</dbReference>
<evidence type="ECO:0000313" key="9">
    <source>
        <dbReference type="Proteomes" id="UP000078046"/>
    </source>
</evidence>
<dbReference type="InterPro" id="IPR008144">
    <property type="entry name" value="Guanylate_kin-like_dom"/>
</dbReference>
<keyword evidence="2" id="KW-0689">Ribosomal protein</keyword>
<feature type="non-terminal residue" evidence="8">
    <location>
        <position position="1"/>
    </location>
</feature>
<dbReference type="Proteomes" id="UP000078046">
    <property type="component" value="Unassembled WGS sequence"/>
</dbReference>
<feature type="domain" description="PDZ" evidence="7">
    <location>
        <begin position="173"/>
        <end position="254"/>
    </location>
</feature>
<reference evidence="8 9" key="1">
    <citation type="submission" date="2016-04" db="EMBL/GenBank/DDBJ databases">
        <title>The genome of Intoshia linei affirms orthonectids as highly simplified spiralians.</title>
        <authorList>
            <person name="Mikhailov K.V."/>
            <person name="Slusarev G.S."/>
            <person name="Nikitin M.A."/>
            <person name="Logacheva M.D."/>
            <person name="Penin A."/>
            <person name="Aleoshin V."/>
            <person name="Panchin Y.V."/>
        </authorList>
    </citation>
    <scope>NUCLEOTIDE SEQUENCE [LARGE SCALE GENOMIC DNA]</scope>
    <source>
        <strain evidence="8">Intl2013</strain>
        <tissue evidence="8">Whole animal</tissue>
    </source>
</reference>
<dbReference type="InterPro" id="IPR036034">
    <property type="entry name" value="PDZ_sf"/>
</dbReference>
<dbReference type="InterPro" id="IPR002136">
    <property type="entry name" value="Ribosomal_uL4"/>
</dbReference>
<dbReference type="SMART" id="SM00228">
    <property type="entry name" value="PDZ"/>
    <property type="match status" value="1"/>
</dbReference>
<dbReference type="InterPro" id="IPR036028">
    <property type="entry name" value="SH3-like_dom_sf"/>
</dbReference>
<dbReference type="PROSITE" id="PS50052">
    <property type="entry name" value="GUANYLATE_KINASE_2"/>
    <property type="match status" value="1"/>
</dbReference>
<dbReference type="InterPro" id="IPR023574">
    <property type="entry name" value="Ribosomal_uL4_dom_sf"/>
</dbReference>
<dbReference type="GO" id="GO:0006412">
    <property type="term" value="P:translation"/>
    <property type="evidence" value="ECO:0007669"/>
    <property type="project" value="InterPro"/>
</dbReference>
<dbReference type="PROSITE" id="PS00856">
    <property type="entry name" value="GUANYLATE_KINASE_1"/>
    <property type="match status" value="1"/>
</dbReference>
<dbReference type="GO" id="GO:1990904">
    <property type="term" value="C:ribonucleoprotein complex"/>
    <property type="evidence" value="ECO:0007669"/>
    <property type="project" value="UniProtKB-KW"/>
</dbReference>
<dbReference type="OrthoDB" id="10259785at2759"/>
<evidence type="ECO:0000256" key="5">
    <source>
        <dbReference type="ARBA" id="ARBA00035353"/>
    </source>
</evidence>